<sequence>MEPSPPPSKQPRQSKKKSAPLKTQSSRQNIPKRQQLEQPRVTYQNVHEKIRSYLPPSFGATKRLPFFPLPRSLIKKLNYEKQRVGHLDPLDEFNLSIPLIDRTIRIDSDVIVNDRKYEREFLGHLSQDVEKPTMSFNFRSLFERYRHHSQPILTVRISASTFETLGKDLSFEYESDYYYSDLIDVVQNSCNDLILPEDTFDDMMKADFDSILLDDVIKGSNYTLPSIEFDDENLNQRFNYYEIKSLEAMDIYCHYHKKYRLRVF</sequence>
<name>A0AC35F1L6_9BILA</name>
<dbReference type="Proteomes" id="UP000887580">
    <property type="component" value="Unplaced"/>
</dbReference>
<evidence type="ECO:0000313" key="1">
    <source>
        <dbReference type="Proteomes" id="UP000887580"/>
    </source>
</evidence>
<evidence type="ECO:0000313" key="2">
    <source>
        <dbReference type="WBParaSite" id="PS1159_v2.g12935.t1"/>
    </source>
</evidence>
<protein>
    <submittedName>
        <fullName evidence="2">Uncharacterized protein</fullName>
    </submittedName>
</protein>
<proteinExistence type="predicted"/>
<dbReference type="WBParaSite" id="PS1159_v2.g12935.t1">
    <property type="protein sequence ID" value="PS1159_v2.g12935.t1"/>
    <property type="gene ID" value="PS1159_v2.g12935"/>
</dbReference>
<accession>A0AC35F1L6</accession>
<organism evidence="1 2">
    <name type="scientific">Panagrolaimus sp. PS1159</name>
    <dbReference type="NCBI Taxonomy" id="55785"/>
    <lineage>
        <taxon>Eukaryota</taxon>
        <taxon>Metazoa</taxon>
        <taxon>Ecdysozoa</taxon>
        <taxon>Nematoda</taxon>
        <taxon>Chromadorea</taxon>
        <taxon>Rhabditida</taxon>
        <taxon>Tylenchina</taxon>
        <taxon>Panagrolaimomorpha</taxon>
        <taxon>Panagrolaimoidea</taxon>
        <taxon>Panagrolaimidae</taxon>
        <taxon>Panagrolaimus</taxon>
    </lineage>
</organism>
<reference evidence="2" key="1">
    <citation type="submission" date="2022-11" db="UniProtKB">
        <authorList>
            <consortium name="WormBaseParasite"/>
        </authorList>
    </citation>
    <scope>IDENTIFICATION</scope>
</reference>